<feature type="non-terminal residue" evidence="1">
    <location>
        <position position="265"/>
    </location>
</feature>
<dbReference type="InterPro" id="IPR058240">
    <property type="entry name" value="rSAM_sf"/>
</dbReference>
<dbReference type="Gene3D" id="3.20.20.70">
    <property type="entry name" value="Aldolase class I"/>
    <property type="match status" value="1"/>
</dbReference>
<dbReference type="PANTHER" id="PTHR43288">
    <property type="entry name" value="BIOTIN SYNTHASE-RELATED PROTEIN, RADICAL SAM SUPERFAMILY"/>
    <property type="match status" value="1"/>
</dbReference>
<comment type="caution">
    <text evidence="1">The sequence shown here is derived from an EMBL/GenBank/DDBJ whole genome shotgun (WGS) entry which is preliminary data.</text>
</comment>
<dbReference type="InterPro" id="IPR013785">
    <property type="entry name" value="Aldolase_TIM"/>
</dbReference>
<name>X1NK99_9ZZZZ</name>
<sequence>EKGGKDRIFADEWELDNENDIAKLINEAKYIDATGAGITGGDPLVVWKRTKNYISLLKDTFGADFHIHLYTSAVKNGKHIHDLVSAGLDEIRFHPVPKHWSDMDKSPITHAIKIALETSADVAIEIPSMPRMDQEMFSLVEWANDRGINWINLNELEYSERNADNLICRDYSVKDDISAAVIGSQESANNVLTMVVDKDFEIGVHYCSSSFKDGIQLTNRIKRRSKNIVKAHEVISDDGTLLKGVIYTKNMPLQELYEAIKQEFN</sequence>
<evidence type="ECO:0008006" key="2">
    <source>
        <dbReference type="Google" id="ProtNLM"/>
    </source>
</evidence>
<proteinExistence type="predicted"/>
<gene>
    <name evidence="1" type="ORF">S06H3_41256</name>
</gene>
<accession>X1NK99</accession>
<reference evidence="1" key="1">
    <citation type="journal article" date="2014" name="Front. Microbiol.">
        <title>High frequency of phylogenetically diverse reductive dehalogenase-homologous genes in deep subseafloor sedimentary metagenomes.</title>
        <authorList>
            <person name="Kawai M."/>
            <person name="Futagami T."/>
            <person name="Toyoda A."/>
            <person name="Takaki Y."/>
            <person name="Nishi S."/>
            <person name="Hori S."/>
            <person name="Arai W."/>
            <person name="Tsubouchi T."/>
            <person name="Morono Y."/>
            <person name="Uchiyama I."/>
            <person name="Ito T."/>
            <person name="Fujiyama A."/>
            <person name="Inagaki F."/>
            <person name="Takami H."/>
        </authorList>
    </citation>
    <scope>NUCLEOTIDE SEQUENCE</scope>
    <source>
        <strain evidence="1">Expedition CK06-06</strain>
    </source>
</reference>
<dbReference type="PANTHER" id="PTHR43288:SF1">
    <property type="entry name" value="GLYCYL-RADICAL ENZYME ACTIVATING ENZYME MJ0021-RELATED"/>
    <property type="match status" value="1"/>
</dbReference>
<organism evidence="1">
    <name type="scientific">marine sediment metagenome</name>
    <dbReference type="NCBI Taxonomy" id="412755"/>
    <lineage>
        <taxon>unclassified sequences</taxon>
        <taxon>metagenomes</taxon>
        <taxon>ecological metagenomes</taxon>
    </lineage>
</organism>
<evidence type="ECO:0000313" key="1">
    <source>
        <dbReference type="EMBL" id="GAI44003.1"/>
    </source>
</evidence>
<feature type="non-terminal residue" evidence="1">
    <location>
        <position position="1"/>
    </location>
</feature>
<dbReference type="EMBL" id="BARV01025400">
    <property type="protein sequence ID" value="GAI44003.1"/>
    <property type="molecule type" value="Genomic_DNA"/>
</dbReference>
<protein>
    <recommendedName>
        <fullName evidence="2">Radical SAM core domain-containing protein</fullName>
    </recommendedName>
</protein>
<dbReference type="AlphaFoldDB" id="X1NK99"/>
<dbReference type="SUPFAM" id="SSF102114">
    <property type="entry name" value="Radical SAM enzymes"/>
    <property type="match status" value="1"/>
</dbReference>